<name>A0A854QKG6_CRYNE</name>
<sequence length="734" mass="81534">MPATRDAPATQARPARSRLDRPCDLCRRHKHLCVIEVRGEPCSSCRARKKSCTFDMPPTARKRKPKAVSSVERGTAVTEPSRDRTMPDLPAASLDNPIPSFSTQGDVRTGPQAPNTTTPNNQSHIAGSSLGSGTSYGHFGSEGEGLVSDYSAYPSGSRRTVPWHRLQSDLPQHASLDLEEDNDDQEYHFLGSDAFSALILKATGSATTSQPSGGLSFRQVSSDPKYPVYFVKHPSLMYGRTSNNGRMVYETILRLCEGVCQDVSLKAASVVRRYTLPALPIINSKHLEDSCMGLEGSGPVPYALLSGIIAHSIHYLPEIIPLRKNLWHEALLALDDEYRQPRLSTLQLALLQIYSRPMEIGENSGQITIAIARAIGAAHLLGLHIDPTNWSLPYWETSLRKRIWWALLIQDKWRALLYGRPSYLHHKAYHVSLPTLEDCDAEQHASDSDWTSMETFIATCRLTLVIDDLLENSHSMDSVGRREPSITRIARLEAILKHLDDLKSTLPKDLLRFNVRDAILPTGVRSFQLSYLGLGIIIRRLLIDSLPENAQWQAVAALSEAYQSCQDMLNFISVLVQADQNMYWAPCEWFMSVKFERTYFAAVSAHHISNTVNLLLRIATKSRCGNNESMASQAIAATNNLITALISIYQATSWDTIGGALRRIASLLLFAQHELIEVRMTYDQLATALHIPLSDNILSADDFLTSLGLMSDDALFQIGTDQAWLAGLGLWNSE</sequence>
<organism evidence="5 6">
    <name type="scientific">Cryptococcus neoformans Tu259-1</name>
    <dbReference type="NCBI Taxonomy" id="1230072"/>
    <lineage>
        <taxon>Eukaryota</taxon>
        <taxon>Fungi</taxon>
        <taxon>Dikarya</taxon>
        <taxon>Basidiomycota</taxon>
        <taxon>Agaricomycotina</taxon>
        <taxon>Tremellomycetes</taxon>
        <taxon>Tremellales</taxon>
        <taxon>Cryptococcaceae</taxon>
        <taxon>Cryptococcus</taxon>
        <taxon>Cryptococcus neoformans species complex</taxon>
    </lineage>
</organism>
<dbReference type="Proteomes" id="UP000199727">
    <property type="component" value="Unassembled WGS sequence"/>
</dbReference>
<dbReference type="GO" id="GO:0000981">
    <property type="term" value="F:DNA-binding transcription factor activity, RNA polymerase II-specific"/>
    <property type="evidence" value="ECO:0007669"/>
    <property type="project" value="InterPro"/>
</dbReference>
<evidence type="ECO:0000313" key="5">
    <source>
        <dbReference type="EMBL" id="OXG27328.1"/>
    </source>
</evidence>
<comment type="caution">
    <text evidence="5">The sequence shown here is derived from an EMBL/GenBank/DDBJ whole genome shotgun (WGS) entry which is preliminary data.</text>
</comment>
<feature type="compositionally biased region" description="Polar residues" evidence="3">
    <location>
        <begin position="99"/>
        <end position="135"/>
    </location>
</feature>
<dbReference type="GO" id="GO:0003677">
    <property type="term" value="F:DNA binding"/>
    <property type="evidence" value="ECO:0007669"/>
    <property type="project" value="InterPro"/>
</dbReference>
<dbReference type="Pfam" id="PF04082">
    <property type="entry name" value="Fungal_trans"/>
    <property type="match status" value="1"/>
</dbReference>
<dbReference type="PANTHER" id="PTHR31668:SF4">
    <property type="entry name" value="TRANSCRIPTIONAL ACTIVATOR PROTEIN DAL81"/>
    <property type="match status" value="1"/>
</dbReference>
<dbReference type="GO" id="GO:0006351">
    <property type="term" value="P:DNA-templated transcription"/>
    <property type="evidence" value="ECO:0007669"/>
    <property type="project" value="InterPro"/>
</dbReference>
<dbReference type="InterPro" id="IPR001138">
    <property type="entry name" value="Zn2Cys6_DnaBD"/>
</dbReference>
<dbReference type="Gene3D" id="4.10.240.10">
    <property type="entry name" value="Zn(2)-C6 fungal-type DNA-binding domain"/>
    <property type="match status" value="1"/>
</dbReference>
<dbReference type="CDD" id="cd12148">
    <property type="entry name" value="fungal_TF_MHR"/>
    <property type="match status" value="1"/>
</dbReference>
<gene>
    <name evidence="5" type="ORF">C361_01130</name>
</gene>
<dbReference type="OrthoDB" id="2123952at2759"/>
<dbReference type="InterPro" id="IPR036864">
    <property type="entry name" value="Zn2-C6_fun-type_DNA-bd_sf"/>
</dbReference>
<dbReference type="GO" id="GO:0008270">
    <property type="term" value="F:zinc ion binding"/>
    <property type="evidence" value="ECO:0007669"/>
    <property type="project" value="InterPro"/>
</dbReference>
<dbReference type="InterPro" id="IPR050797">
    <property type="entry name" value="Carb_Metab_Trans_Reg"/>
</dbReference>
<keyword evidence="2" id="KW-0539">Nucleus</keyword>
<dbReference type="SMART" id="SM00906">
    <property type="entry name" value="Fungal_trans"/>
    <property type="match status" value="1"/>
</dbReference>
<evidence type="ECO:0000256" key="2">
    <source>
        <dbReference type="ARBA" id="ARBA00023242"/>
    </source>
</evidence>
<protein>
    <recommendedName>
        <fullName evidence="4">Zn(2)-C6 fungal-type domain-containing protein</fullName>
    </recommendedName>
</protein>
<dbReference type="GO" id="GO:0005634">
    <property type="term" value="C:nucleus"/>
    <property type="evidence" value="ECO:0007669"/>
    <property type="project" value="TreeGrafter"/>
</dbReference>
<feature type="region of interest" description="Disordered" evidence="3">
    <location>
        <begin position="56"/>
        <end position="137"/>
    </location>
</feature>
<dbReference type="PROSITE" id="PS00463">
    <property type="entry name" value="ZN2_CY6_FUNGAL_1"/>
    <property type="match status" value="1"/>
</dbReference>
<dbReference type="SUPFAM" id="SSF57701">
    <property type="entry name" value="Zn2/Cys6 DNA-binding domain"/>
    <property type="match status" value="1"/>
</dbReference>
<keyword evidence="1" id="KW-0479">Metal-binding</keyword>
<dbReference type="EMBL" id="AMKT01000020">
    <property type="protein sequence ID" value="OXG27328.1"/>
    <property type="molecule type" value="Genomic_DNA"/>
</dbReference>
<dbReference type="AlphaFoldDB" id="A0A854QKG6"/>
<evidence type="ECO:0000259" key="4">
    <source>
        <dbReference type="PROSITE" id="PS00463"/>
    </source>
</evidence>
<reference evidence="5 6" key="1">
    <citation type="submission" date="2017-06" db="EMBL/GenBank/DDBJ databases">
        <title>Global population genomics of the pathogenic fungus Cryptococcus neoformans var. grubii.</title>
        <authorList>
            <person name="Cuomo C."/>
            <person name="Litvintseva A."/>
            <person name="Chen Y."/>
            <person name="Young S."/>
            <person name="Zeng Q."/>
            <person name="Chapman S."/>
            <person name="Gujja S."/>
            <person name="Saif S."/>
            <person name="Birren B."/>
        </authorList>
    </citation>
    <scope>NUCLEOTIDE SEQUENCE [LARGE SCALE GENOMIC DNA]</scope>
    <source>
        <strain evidence="5 6">Tu259-1</strain>
    </source>
</reference>
<evidence type="ECO:0000256" key="1">
    <source>
        <dbReference type="ARBA" id="ARBA00022723"/>
    </source>
</evidence>
<dbReference type="GO" id="GO:0001080">
    <property type="term" value="P:nitrogen catabolite activation of transcription from RNA polymerase II promoter"/>
    <property type="evidence" value="ECO:0007669"/>
    <property type="project" value="TreeGrafter"/>
</dbReference>
<dbReference type="InterPro" id="IPR007219">
    <property type="entry name" value="XnlR_reg_dom"/>
</dbReference>
<proteinExistence type="predicted"/>
<evidence type="ECO:0000256" key="3">
    <source>
        <dbReference type="SAM" id="MobiDB-lite"/>
    </source>
</evidence>
<dbReference type="PANTHER" id="PTHR31668">
    <property type="entry name" value="GLUCOSE TRANSPORT TRANSCRIPTION REGULATOR RGT1-RELATED-RELATED"/>
    <property type="match status" value="1"/>
</dbReference>
<feature type="domain" description="Zn(2)-C6 fungal-type" evidence="4">
    <location>
        <begin position="22"/>
        <end position="52"/>
    </location>
</feature>
<accession>A0A854QKG6</accession>
<dbReference type="CDD" id="cd00067">
    <property type="entry name" value="GAL4"/>
    <property type="match status" value="1"/>
</dbReference>
<evidence type="ECO:0000313" key="6">
    <source>
        <dbReference type="Proteomes" id="UP000199727"/>
    </source>
</evidence>